<dbReference type="STRING" id="626887.J057_04261"/>
<dbReference type="GO" id="GO:0006040">
    <property type="term" value="P:amino sugar metabolic process"/>
    <property type="evidence" value="ECO:0007669"/>
    <property type="project" value="InterPro"/>
</dbReference>
<dbReference type="GO" id="GO:0005524">
    <property type="term" value="F:ATP binding"/>
    <property type="evidence" value="ECO:0007669"/>
    <property type="project" value="UniProtKB-UniRule"/>
</dbReference>
<dbReference type="GO" id="GO:0097175">
    <property type="term" value="P:1,6-anhydro-N-acetyl-beta-muramic acid catabolic process"/>
    <property type="evidence" value="ECO:0007669"/>
    <property type="project" value="UniProtKB-UniRule"/>
</dbReference>
<name>N6X0F3_9GAMM</name>
<proteinExistence type="inferred from homology"/>
<keyword evidence="3" id="KW-1185">Reference proteome</keyword>
<dbReference type="UniPathway" id="UPA00343"/>
<comment type="function">
    <text evidence="1">Catalyzes the specific phosphorylation of 1,6-anhydro-N-acetylmuramic acid (anhMurNAc) with the simultaneous cleavage of the 1,6-anhydro ring, generating MurNAc-6-P. Is required for the utilization of anhMurNAc either imported from the medium or derived from its own cell wall murein, and thus plays a role in cell wall recycling.</text>
</comment>
<comment type="pathway">
    <text evidence="1">Amino-sugar metabolism; 1,6-anhydro-N-acetylmuramate degradation.</text>
</comment>
<evidence type="ECO:0000313" key="2">
    <source>
        <dbReference type="EMBL" id="ENO14533.2"/>
    </source>
</evidence>
<feature type="binding site" evidence="1">
    <location>
        <begin position="12"/>
        <end position="19"/>
    </location>
    <ligand>
        <name>ATP</name>
        <dbReference type="ChEBI" id="CHEBI:30616"/>
    </ligand>
</feature>
<comment type="caution">
    <text evidence="2">The sequence shown here is derived from an EMBL/GenBank/DDBJ whole genome shotgun (WGS) entry which is preliminary data.</text>
</comment>
<protein>
    <recommendedName>
        <fullName evidence="1">Anhydro-N-acetylmuramic acid kinase</fullName>
        <ecNumber evidence="1">2.7.1.170</ecNumber>
    </recommendedName>
    <alternativeName>
        <fullName evidence="1">AnhMurNAc kinase</fullName>
    </alternativeName>
</protein>
<dbReference type="HAMAP" id="MF_01270">
    <property type="entry name" value="AnhMurNAc_kinase"/>
    <property type="match status" value="1"/>
</dbReference>
<dbReference type="PANTHER" id="PTHR30605:SF0">
    <property type="entry name" value="ANHYDRO-N-ACETYLMURAMIC ACID KINASE"/>
    <property type="match status" value="1"/>
</dbReference>
<reference evidence="2 3" key="1">
    <citation type="journal article" date="2013" name="Genome Announc.">
        <title>Genome Sequence of the Polycyclic Aromatic Hydrocarbon-Degrading Bacterium Strain Marinobacter nanhaiticus D15-8WT.</title>
        <authorList>
            <person name="Cui Z."/>
            <person name="Gao W."/>
            <person name="Li Q."/>
            <person name="Xu G."/>
            <person name="Zheng L."/>
        </authorList>
    </citation>
    <scope>NUCLEOTIDE SEQUENCE [LARGE SCALE GENOMIC DNA]</scope>
    <source>
        <strain evidence="2 3">D15-8W</strain>
    </source>
</reference>
<keyword evidence="1" id="KW-0067">ATP-binding</keyword>
<comment type="similarity">
    <text evidence="1">Belongs to the anhydro-N-acetylmuramic acid kinase family.</text>
</comment>
<accession>N6X0F3</accession>
<dbReference type="eggNOG" id="COG2377">
    <property type="taxonomic scope" value="Bacteria"/>
</dbReference>
<organism evidence="2 3">
    <name type="scientific">Marinobacter nanhaiticus D15-8W</name>
    <dbReference type="NCBI Taxonomy" id="626887"/>
    <lineage>
        <taxon>Bacteria</taxon>
        <taxon>Pseudomonadati</taxon>
        <taxon>Pseudomonadota</taxon>
        <taxon>Gammaproteobacteria</taxon>
        <taxon>Pseudomonadales</taxon>
        <taxon>Marinobacteraceae</taxon>
        <taxon>Marinobacter</taxon>
    </lineage>
</organism>
<dbReference type="AlphaFoldDB" id="N6X0F3"/>
<comment type="catalytic activity">
    <reaction evidence="1">
        <text>1,6-anhydro-N-acetyl-beta-muramate + ATP + H2O = N-acetyl-D-muramate 6-phosphate + ADP + H(+)</text>
        <dbReference type="Rhea" id="RHEA:24952"/>
        <dbReference type="ChEBI" id="CHEBI:15377"/>
        <dbReference type="ChEBI" id="CHEBI:15378"/>
        <dbReference type="ChEBI" id="CHEBI:30616"/>
        <dbReference type="ChEBI" id="CHEBI:58690"/>
        <dbReference type="ChEBI" id="CHEBI:58722"/>
        <dbReference type="ChEBI" id="CHEBI:456216"/>
        <dbReference type="EC" id="2.7.1.170"/>
    </reaction>
</comment>
<dbReference type="InterPro" id="IPR005338">
    <property type="entry name" value="Anhydro_N_Ac-Mur_kinase"/>
</dbReference>
<keyword evidence="1" id="KW-0119">Carbohydrate metabolism</keyword>
<dbReference type="EC" id="2.7.1.170" evidence="1"/>
<dbReference type="RefSeq" id="WP_081614523.1">
    <property type="nucleotide sequence ID" value="NZ_AP028878.1"/>
</dbReference>
<dbReference type="SUPFAM" id="SSF53067">
    <property type="entry name" value="Actin-like ATPase domain"/>
    <property type="match status" value="1"/>
</dbReference>
<dbReference type="GO" id="GO:0016773">
    <property type="term" value="F:phosphotransferase activity, alcohol group as acceptor"/>
    <property type="evidence" value="ECO:0007669"/>
    <property type="project" value="UniProtKB-UniRule"/>
</dbReference>
<keyword evidence="1 2" id="KW-0808">Transferase</keyword>
<evidence type="ECO:0000313" key="3">
    <source>
        <dbReference type="Proteomes" id="UP000013165"/>
    </source>
</evidence>
<dbReference type="Pfam" id="PF03702">
    <property type="entry name" value="AnmK"/>
    <property type="match status" value="1"/>
</dbReference>
<dbReference type="Gene3D" id="3.30.420.40">
    <property type="match status" value="2"/>
</dbReference>
<dbReference type="GO" id="GO:0016301">
    <property type="term" value="F:kinase activity"/>
    <property type="evidence" value="ECO:0007669"/>
    <property type="project" value="UniProtKB-KW"/>
</dbReference>
<dbReference type="GO" id="GO:0009254">
    <property type="term" value="P:peptidoglycan turnover"/>
    <property type="evidence" value="ECO:0007669"/>
    <property type="project" value="UniProtKB-UniRule"/>
</dbReference>
<gene>
    <name evidence="1" type="primary">anmK</name>
    <name evidence="2" type="ORF">J057_04261</name>
</gene>
<keyword evidence="1" id="KW-0547">Nucleotide-binding</keyword>
<dbReference type="CDD" id="cd24050">
    <property type="entry name" value="ASKHA_NBD_ANMK"/>
    <property type="match status" value="1"/>
</dbReference>
<keyword evidence="1 2" id="KW-0418">Kinase</keyword>
<comment type="pathway">
    <text evidence="1">Cell wall biogenesis; peptidoglycan recycling.</text>
</comment>
<dbReference type="HOGENOM" id="CLU_038782_0_0_6"/>
<sequence length="367" mass="39407">MNTPAYIGLMSGTSMDGIDAVLVSFLPNELKIHATYSLPYTDTLRQRLTRACLNQATPDEIGELDHELGELFSQTALGVMDEAGVSAGEVTAIGSHGQTLRHQPSGKSPFTLQIGDPNIIAERTGVTTIADFRRRDLAAGGQGAPLVPAFHQSYFSTPAEARCIINIGGIANITWLPGRPQEPALGFDTGPGNALIDAWSHNQTGRLFDDDGHWARTGEINESLLEDMLSDAYFGRPAPKSTGKERFNISWVETVVARHPDVAPADIQCTLVELTARTIAMQLPEADQLKLFICGGGARNSFLLERLQNAAPAARIETTQVLGLDPQWVEGVAFAWLAMRTLGHEPGNLPAVTGASGDRILGAIYQA</sequence>
<dbReference type="PANTHER" id="PTHR30605">
    <property type="entry name" value="ANHYDRO-N-ACETYLMURAMIC ACID KINASE"/>
    <property type="match status" value="1"/>
</dbReference>
<dbReference type="Proteomes" id="UP000013165">
    <property type="component" value="Unassembled WGS sequence"/>
</dbReference>
<dbReference type="NCBIfam" id="NF007139">
    <property type="entry name" value="PRK09585.1-3"/>
    <property type="match status" value="1"/>
</dbReference>
<dbReference type="OrthoDB" id="9763949at2"/>
<dbReference type="EMBL" id="APLQ01000011">
    <property type="protein sequence ID" value="ENO14533.2"/>
    <property type="molecule type" value="Genomic_DNA"/>
</dbReference>
<evidence type="ECO:0000256" key="1">
    <source>
        <dbReference type="HAMAP-Rule" id="MF_01270"/>
    </source>
</evidence>
<dbReference type="PATRIC" id="fig|626887.3.peg.839"/>
<dbReference type="InterPro" id="IPR043129">
    <property type="entry name" value="ATPase_NBD"/>
</dbReference>
<dbReference type="UniPathway" id="UPA00544"/>